<dbReference type="KEGG" id="nod:FOH10_30425"/>
<organism evidence="1 2">
    <name type="scientific">Nocardia otitidiscaviarum</name>
    <dbReference type="NCBI Taxonomy" id="1823"/>
    <lineage>
        <taxon>Bacteria</taxon>
        <taxon>Bacillati</taxon>
        <taxon>Actinomycetota</taxon>
        <taxon>Actinomycetes</taxon>
        <taxon>Mycobacteriales</taxon>
        <taxon>Nocardiaceae</taxon>
        <taxon>Nocardia</taxon>
    </lineage>
</organism>
<accession>A0A516NU13</accession>
<evidence type="ECO:0000313" key="2">
    <source>
        <dbReference type="Proteomes" id="UP000317039"/>
    </source>
</evidence>
<dbReference type="Proteomes" id="UP000317039">
    <property type="component" value="Chromosome"/>
</dbReference>
<dbReference type="AlphaFoldDB" id="A0A516NU13"/>
<name>A0A516NU13_9NOCA</name>
<dbReference type="GO" id="GO:0003677">
    <property type="term" value="F:DNA binding"/>
    <property type="evidence" value="ECO:0007669"/>
    <property type="project" value="UniProtKB-KW"/>
</dbReference>
<dbReference type="GeneID" id="80336674"/>
<protein>
    <submittedName>
        <fullName evidence="1">DNA-binding protein</fullName>
    </submittedName>
</protein>
<evidence type="ECO:0000313" key="1">
    <source>
        <dbReference type="EMBL" id="QDP82406.1"/>
    </source>
</evidence>
<proteinExistence type="predicted"/>
<dbReference type="RefSeq" id="WP_143983252.1">
    <property type="nucleotide sequence ID" value="NZ_CP041695.1"/>
</dbReference>
<reference evidence="1 2" key="1">
    <citation type="submission" date="2019-07" db="EMBL/GenBank/DDBJ databases">
        <title>Complete Genome Sequence and Methylome Analysis of Nocardia otitidis-caviarum NEB252.</title>
        <authorList>
            <person name="Fomenkov A."/>
            <person name="Anton B.P."/>
            <person name="Vincze T."/>
            <person name="Roberts R.J."/>
        </authorList>
    </citation>
    <scope>NUCLEOTIDE SEQUENCE [LARGE SCALE GENOMIC DNA]</scope>
    <source>
        <strain evidence="1 2">NEB252</strain>
    </source>
</reference>
<sequence>MSKTSRRSPLATPKEVAEFRRSTEAALAQERFRGTGPRFRKLNRRVFYDWDDVYAWVDANAKQRTDDRPGAA</sequence>
<gene>
    <name evidence="1" type="ORF">FOH10_30425</name>
</gene>
<keyword evidence="1" id="KW-0238">DNA-binding</keyword>
<dbReference type="EMBL" id="CP041695">
    <property type="protein sequence ID" value="QDP82406.1"/>
    <property type="molecule type" value="Genomic_DNA"/>
</dbReference>